<proteinExistence type="predicted"/>
<sequence>MSSILPELFLLPLPTLEISPATMGVPGIGQVHANGRVCVFCCNTTNYLSPKNHLASNPPHPRFILFFFLNFFLSPACCCKACRLFPARHAAVCAIKRRPDGAGLASLGMGCLFGLPNTGAVIPNVGAQLQGVGHHGLRCVVWHGWGLAWCGLKVKVEHSIRFC</sequence>
<accession>A0AAE0MJW7</accession>
<name>A0AAE0MJW7_9PEZI</name>
<gene>
    <name evidence="1" type="ORF">B0T19DRAFT_4984</name>
</gene>
<reference evidence="1" key="1">
    <citation type="journal article" date="2023" name="Mol. Phylogenet. Evol.">
        <title>Genome-scale phylogeny and comparative genomics of the fungal order Sordariales.</title>
        <authorList>
            <person name="Hensen N."/>
            <person name="Bonometti L."/>
            <person name="Westerberg I."/>
            <person name="Brannstrom I.O."/>
            <person name="Guillou S."/>
            <person name="Cros-Aarteil S."/>
            <person name="Calhoun S."/>
            <person name="Haridas S."/>
            <person name="Kuo A."/>
            <person name="Mondo S."/>
            <person name="Pangilinan J."/>
            <person name="Riley R."/>
            <person name="LaButti K."/>
            <person name="Andreopoulos B."/>
            <person name="Lipzen A."/>
            <person name="Chen C."/>
            <person name="Yan M."/>
            <person name="Daum C."/>
            <person name="Ng V."/>
            <person name="Clum A."/>
            <person name="Steindorff A."/>
            <person name="Ohm R.A."/>
            <person name="Martin F."/>
            <person name="Silar P."/>
            <person name="Natvig D.O."/>
            <person name="Lalanne C."/>
            <person name="Gautier V."/>
            <person name="Ament-Velasquez S.L."/>
            <person name="Kruys A."/>
            <person name="Hutchinson M.I."/>
            <person name="Powell A.J."/>
            <person name="Barry K."/>
            <person name="Miller A.N."/>
            <person name="Grigoriev I.V."/>
            <person name="Debuchy R."/>
            <person name="Gladieux P."/>
            <person name="Hiltunen Thoren M."/>
            <person name="Johannesson H."/>
        </authorList>
    </citation>
    <scope>NUCLEOTIDE SEQUENCE</scope>
    <source>
        <strain evidence="1">SMH4131-1</strain>
    </source>
</reference>
<protein>
    <submittedName>
        <fullName evidence="1">Uncharacterized protein</fullName>
    </submittedName>
</protein>
<dbReference type="Proteomes" id="UP001286456">
    <property type="component" value="Unassembled WGS sequence"/>
</dbReference>
<evidence type="ECO:0000313" key="1">
    <source>
        <dbReference type="EMBL" id="KAK3335326.1"/>
    </source>
</evidence>
<dbReference type="AlphaFoldDB" id="A0AAE0MJW7"/>
<keyword evidence="2" id="KW-1185">Reference proteome</keyword>
<comment type="caution">
    <text evidence="1">The sequence shown here is derived from an EMBL/GenBank/DDBJ whole genome shotgun (WGS) entry which is preliminary data.</text>
</comment>
<evidence type="ECO:0000313" key="2">
    <source>
        <dbReference type="Proteomes" id="UP001286456"/>
    </source>
</evidence>
<dbReference type="EMBL" id="JAUEPO010000001">
    <property type="protein sequence ID" value="KAK3335326.1"/>
    <property type="molecule type" value="Genomic_DNA"/>
</dbReference>
<organism evidence="1 2">
    <name type="scientific">Cercophora scortea</name>
    <dbReference type="NCBI Taxonomy" id="314031"/>
    <lineage>
        <taxon>Eukaryota</taxon>
        <taxon>Fungi</taxon>
        <taxon>Dikarya</taxon>
        <taxon>Ascomycota</taxon>
        <taxon>Pezizomycotina</taxon>
        <taxon>Sordariomycetes</taxon>
        <taxon>Sordariomycetidae</taxon>
        <taxon>Sordariales</taxon>
        <taxon>Lasiosphaeriaceae</taxon>
        <taxon>Cercophora</taxon>
    </lineage>
</organism>
<reference evidence="1" key="2">
    <citation type="submission" date="2023-06" db="EMBL/GenBank/DDBJ databases">
        <authorList>
            <consortium name="Lawrence Berkeley National Laboratory"/>
            <person name="Haridas S."/>
            <person name="Hensen N."/>
            <person name="Bonometti L."/>
            <person name="Westerberg I."/>
            <person name="Brannstrom I.O."/>
            <person name="Guillou S."/>
            <person name="Cros-Aarteil S."/>
            <person name="Calhoun S."/>
            <person name="Kuo A."/>
            <person name="Mondo S."/>
            <person name="Pangilinan J."/>
            <person name="Riley R."/>
            <person name="Labutti K."/>
            <person name="Andreopoulos B."/>
            <person name="Lipzen A."/>
            <person name="Chen C."/>
            <person name="Yanf M."/>
            <person name="Daum C."/>
            <person name="Ng V."/>
            <person name="Clum A."/>
            <person name="Steindorff A."/>
            <person name="Ohm R."/>
            <person name="Martin F."/>
            <person name="Silar P."/>
            <person name="Natvig D."/>
            <person name="Lalanne C."/>
            <person name="Gautier V."/>
            <person name="Ament-Velasquez S.L."/>
            <person name="Kruys A."/>
            <person name="Hutchinson M.I."/>
            <person name="Powell A.J."/>
            <person name="Barry K."/>
            <person name="Miller A.N."/>
            <person name="Grigoriev I.V."/>
            <person name="Debuchy R."/>
            <person name="Gladieux P."/>
            <person name="Thoren M.H."/>
            <person name="Johannesson H."/>
        </authorList>
    </citation>
    <scope>NUCLEOTIDE SEQUENCE</scope>
    <source>
        <strain evidence="1">SMH4131-1</strain>
    </source>
</reference>